<comment type="caution">
    <text evidence="1">The sequence shown here is derived from an EMBL/GenBank/DDBJ whole genome shotgun (WGS) entry which is preliminary data.</text>
</comment>
<accession>A0ACB7S7D0</accession>
<sequence length="115" mass="12363">MRPSLENRGVLYVMPPLEPSAPPWTPSLVPSSPPPPLTPVSNAPGGRPQQNDKAAIYQQQQQNNGSHASFAMDDEPEPSAPPLELMDKVDGYEQASFDAGSVSLIDGGIPKRRVF</sequence>
<protein>
    <submittedName>
        <fullName evidence="1">Uncharacterized protein</fullName>
    </submittedName>
</protein>
<reference evidence="1" key="1">
    <citation type="submission" date="2020-05" db="EMBL/GenBank/DDBJ databases">
        <title>Large-scale comparative analyses of tick genomes elucidate their genetic diversity and vector capacities.</title>
        <authorList>
            <person name="Jia N."/>
            <person name="Wang J."/>
            <person name="Shi W."/>
            <person name="Du L."/>
            <person name="Sun Y."/>
            <person name="Zhan W."/>
            <person name="Jiang J."/>
            <person name="Wang Q."/>
            <person name="Zhang B."/>
            <person name="Ji P."/>
            <person name="Sakyi L.B."/>
            <person name="Cui X."/>
            <person name="Yuan T."/>
            <person name="Jiang B."/>
            <person name="Yang W."/>
            <person name="Lam T.T.-Y."/>
            <person name="Chang Q."/>
            <person name="Ding S."/>
            <person name="Wang X."/>
            <person name="Zhu J."/>
            <person name="Ruan X."/>
            <person name="Zhao L."/>
            <person name="Wei J."/>
            <person name="Que T."/>
            <person name="Du C."/>
            <person name="Cheng J."/>
            <person name="Dai P."/>
            <person name="Han X."/>
            <person name="Huang E."/>
            <person name="Gao Y."/>
            <person name="Liu J."/>
            <person name="Shao H."/>
            <person name="Ye R."/>
            <person name="Li L."/>
            <person name="Wei W."/>
            <person name="Wang X."/>
            <person name="Wang C."/>
            <person name="Yang T."/>
            <person name="Huo Q."/>
            <person name="Li W."/>
            <person name="Guo W."/>
            <person name="Chen H."/>
            <person name="Zhou L."/>
            <person name="Ni X."/>
            <person name="Tian J."/>
            <person name="Zhou Y."/>
            <person name="Sheng Y."/>
            <person name="Liu T."/>
            <person name="Pan Y."/>
            <person name="Xia L."/>
            <person name="Li J."/>
            <person name="Zhao F."/>
            <person name="Cao W."/>
        </authorList>
    </citation>
    <scope>NUCLEOTIDE SEQUENCE</scope>
    <source>
        <strain evidence="1">Hyas-2018</strain>
    </source>
</reference>
<organism evidence="1 2">
    <name type="scientific">Hyalomma asiaticum</name>
    <name type="common">Tick</name>
    <dbReference type="NCBI Taxonomy" id="266040"/>
    <lineage>
        <taxon>Eukaryota</taxon>
        <taxon>Metazoa</taxon>
        <taxon>Ecdysozoa</taxon>
        <taxon>Arthropoda</taxon>
        <taxon>Chelicerata</taxon>
        <taxon>Arachnida</taxon>
        <taxon>Acari</taxon>
        <taxon>Parasitiformes</taxon>
        <taxon>Ixodida</taxon>
        <taxon>Ixodoidea</taxon>
        <taxon>Ixodidae</taxon>
        <taxon>Hyalomminae</taxon>
        <taxon>Hyalomma</taxon>
    </lineage>
</organism>
<proteinExistence type="predicted"/>
<evidence type="ECO:0000313" key="2">
    <source>
        <dbReference type="Proteomes" id="UP000821845"/>
    </source>
</evidence>
<evidence type="ECO:0000313" key="1">
    <source>
        <dbReference type="EMBL" id="KAH6928659.1"/>
    </source>
</evidence>
<name>A0ACB7S7D0_HYAAI</name>
<keyword evidence="2" id="KW-1185">Reference proteome</keyword>
<dbReference type="EMBL" id="CM023486">
    <property type="protein sequence ID" value="KAH6928659.1"/>
    <property type="molecule type" value="Genomic_DNA"/>
</dbReference>
<dbReference type="Proteomes" id="UP000821845">
    <property type="component" value="Chromosome 6"/>
</dbReference>
<gene>
    <name evidence="1" type="ORF">HPB50_018180</name>
</gene>